<organism evidence="1 2">
    <name type="scientific">Synaphobranchus kaupii</name>
    <name type="common">Kaup's arrowtooth eel</name>
    <dbReference type="NCBI Taxonomy" id="118154"/>
    <lineage>
        <taxon>Eukaryota</taxon>
        <taxon>Metazoa</taxon>
        <taxon>Chordata</taxon>
        <taxon>Craniata</taxon>
        <taxon>Vertebrata</taxon>
        <taxon>Euteleostomi</taxon>
        <taxon>Actinopterygii</taxon>
        <taxon>Neopterygii</taxon>
        <taxon>Teleostei</taxon>
        <taxon>Anguilliformes</taxon>
        <taxon>Synaphobranchidae</taxon>
        <taxon>Synaphobranchus</taxon>
    </lineage>
</organism>
<evidence type="ECO:0000313" key="2">
    <source>
        <dbReference type="Proteomes" id="UP001152622"/>
    </source>
</evidence>
<evidence type="ECO:0000313" key="1">
    <source>
        <dbReference type="EMBL" id="KAJ8333523.1"/>
    </source>
</evidence>
<proteinExistence type="predicted"/>
<dbReference type="Proteomes" id="UP001152622">
    <property type="component" value="Chromosome 23"/>
</dbReference>
<name>A0A9Q1I9J9_SYNKA</name>
<sequence length="104" mass="11561">MEDGGEWQVVRGLVRVWGGQVLLRIANIHPFPIELQRCRPLQGDCNMVLQTPSPGEVIVDVAVPAAGDAGQQEWYSTLDLASGYWQVEAHLKHLKEVFLREAGL</sequence>
<accession>A0A9Q1I9J9</accession>
<comment type="caution">
    <text evidence="1">The sequence shown here is derived from an EMBL/GenBank/DDBJ whole genome shotgun (WGS) entry which is preliminary data.</text>
</comment>
<keyword evidence="2" id="KW-1185">Reference proteome</keyword>
<dbReference type="EMBL" id="JAINUF010000023">
    <property type="protein sequence ID" value="KAJ8333523.1"/>
    <property type="molecule type" value="Genomic_DNA"/>
</dbReference>
<dbReference type="AlphaFoldDB" id="A0A9Q1I9J9"/>
<protein>
    <submittedName>
        <fullName evidence="1">Uncharacterized protein</fullName>
    </submittedName>
</protein>
<reference evidence="1" key="1">
    <citation type="journal article" date="2023" name="Science">
        <title>Genome structures resolve the early diversification of teleost fishes.</title>
        <authorList>
            <person name="Parey E."/>
            <person name="Louis A."/>
            <person name="Montfort J."/>
            <person name="Bouchez O."/>
            <person name="Roques C."/>
            <person name="Iampietro C."/>
            <person name="Lluch J."/>
            <person name="Castinel A."/>
            <person name="Donnadieu C."/>
            <person name="Desvignes T."/>
            <person name="Floi Bucao C."/>
            <person name="Jouanno E."/>
            <person name="Wen M."/>
            <person name="Mejri S."/>
            <person name="Dirks R."/>
            <person name="Jansen H."/>
            <person name="Henkel C."/>
            <person name="Chen W.J."/>
            <person name="Zahm M."/>
            <person name="Cabau C."/>
            <person name="Klopp C."/>
            <person name="Thompson A.W."/>
            <person name="Robinson-Rechavi M."/>
            <person name="Braasch I."/>
            <person name="Lecointre G."/>
            <person name="Bobe J."/>
            <person name="Postlethwait J.H."/>
            <person name="Berthelot C."/>
            <person name="Roest Crollius H."/>
            <person name="Guiguen Y."/>
        </authorList>
    </citation>
    <scope>NUCLEOTIDE SEQUENCE</scope>
    <source>
        <strain evidence="1">WJC10195</strain>
    </source>
</reference>
<gene>
    <name evidence="1" type="ORF">SKAU_G00415310</name>
</gene>